<evidence type="ECO:0000313" key="2">
    <source>
        <dbReference type="EMBL" id="CAF1434138.1"/>
    </source>
</evidence>
<organism evidence="4 5">
    <name type="scientific">Rotaria sordida</name>
    <dbReference type="NCBI Taxonomy" id="392033"/>
    <lineage>
        <taxon>Eukaryota</taxon>
        <taxon>Metazoa</taxon>
        <taxon>Spiralia</taxon>
        <taxon>Gnathifera</taxon>
        <taxon>Rotifera</taxon>
        <taxon>Eurotatoria</taxon>
        <taxon>Bdelloidea</taxon>
        <taxon>Philodinida</taxon>
        <taxon>Philodinidae</taxon>
        <taxon>Rotaria</taxon>
    </lineage>
</organism>
<dbReference type="EMBL" id="CAJNOU010006649">
    <property type="protein sequence ID" value="CAF1509337.1"/>
    <property type="molecule type" value="Genomic_DNA"/>
</dbReference>
<evidence type="ECO:0000259" key="1">
    <source>
        <dbReference type="PROSITE" id="PS50181"/>
    </source>
</evidence>
<dbReference type="EMBL" id="CAJOBE010037475">
    <property type="protein sequence ID" value="CAF4314415.1"/>
    <property type="molecule type" value="Genomic_DNA"/>
</dbReference>
<evidence type="ECO:0000313" key="3">
    <source>
        <dbReference type="EMBL" id="CAF1509337.1"/>
    </source>
</evidence>
<dbReference type="InterPro" id="IPR036047">
    <property type="entry name" value="F-box-like_dom_sf"/>
</dbReference>
<reference evidence="4" key="1">
    <citation type="submission" date="2021-02" db="EMBL/GenBank/DDBJ databases">
        <authorList>
            <person name="Nowell W R."/>
        </authorList>
    </citation>
    <scope>NUCLEOTIDE SEQUENCE</scope>
</reference>
<dbReference type="Proteomes" id="UP000663864">
    <property type="component" value="Unassembled WGS sequence"/>
</dbReference>
<feature type="domain" description="F-box" evidence="1">
    <location>
        <begin position="5"/>
        <end position="52"/>
    </location>
</feature>
<protein>
    <recommendedName>
        <fullName evidence="1">F-box domain-containing protein</fullName>
    </recommendedName>
</protein>
<name>A0A820IME0_9BILA</name>
<gene>
    <name evidence="4" type="ORF">FNK824_LOCUS41110</name>
    <name evidence="3" type="ORF">SEV965_LOCUS36476</name>
    <name evidence="2" type="ORF">ZHD862_LOCUS34513</name>
</gene>
<accession>A0A820IME0</accession>
<dbReference type="Proteomes" id="UP000663874">
    <property type="component" value="Unassembled WGS sequence"/>
</dbReference>
<evidence type="ECO:0000313" key="4">
    <source>
        <dbReference type="EMBL" id="CAF4314415.1"/>
    </source>
</evidence>
<proteinExistence type="predicted"/>
<dbReference type="AlphaFoldDB" id="A0A820IME0"/>
<dbReference type="SUPFAM" id="SSF81383">
    <property type="entry name" value="F-box domain"/>
    <property type="match status" value="1"/>
</dbReference>
<comment type="caution">
    <text evidence="4">The sequence shown here is derived from an EMBL/GenBank/DDBJ whole genome shotgun (WGS) entry which is preliminary data.</text>
</comment>
<evidence type="ECO:0000313" key="5">
    <source>
        <dbReference type="Proteomes" id="UP000663874"/>
    </source>
</evidence>
<dbReference type="EMBL" id="CAJNOT010004488">
    <property type="protein sequence ID" value="CAF1434138.1"/>
    <property type="molecule type" value="Genomic_DNA"/>
</dbReference>
<sequence>MTYSCVQLNDLSDEILLIILKKLNNVEVLSSLFNVNKRLNKIVHDSIFTSDLTLLKYLSDDSTYSLPDPLLDRFCSEILPSIDHKIKLLTLESLSMKRILLSTNYPNLNGLGIYNIKMKAALSLFTGKILLFQIEPY</sequence>
<dbReference type="Proteomes" id="UP000663889">
    <property type="component" value="Unassembled WGS sequence"/>
</dbReference>
<dbReference type="InterPro" id="IPR001810">
    <property type="entry name" value="F-box_dom"/>
</dbReference>
<dbReference type="PROSITE" id="PS50181">
    <property type="entry name" value="FBOX"/>
    <property type="match status" value="1"/>
</dbReference>